<accession>A0AAD8T8E9</accession>
<proteinExistence type="predicted"/>
<dbReference type="GO" id="GO:0016747">
    <property type="term" value="F:acyltransferase activity, transferring groups other than amino-acyl groups"/>
    <property type="evidence" value="ECO:0007669"/>
    <property type="project" value="UniProtKB-ARBA"/>
</dbReference>
<name>A0AAD8T8E9_LOLMU</name>
<keyword evidence="3" id="KW-1185">Reference proteome</keyword>
<dbReference type="InterPro" id="IPR023213">
    <property type="entry name" value="CAT-like_dom_sf"/>
</dbReference>
<comment type="caution">
    <text evidence="2">The sequence shown here is derived from an EMBL/GenBank/DDBJ whole genome shotgun (WGS) entry which is preliminary data.</text>
</comment>
<reference evidence="2" key="1">
    <citation type="submission" date="2023-07" db="EMBL/GenBank/DDBJ databases">
        <title>A chromosome-level genome assembly of Lolium multiflorum.</title>
        <authorList>
            <person name="Chen Y."/>
            <person name="Copetti D."/>
            <person name="Kolliker R."/>
            <person name="Studer B."/>
        </authorList>
    </citation>
    <scope>NUCLEOTIDE SEQUENCE</scope>
    <source>
        <strain evidence="2">02402/16</strain>
        <tissue evidence="2">Leaf</tissue>
    </source>
</reference>
<sequence length="108" mass="11718">MVTFTACRSKPEVVVPARATPQEVKQLSDVDNQRDLRLYVTFIEFYRRRVVGVPEPSAASSTIKAALAECQGAGVLLPCCRPPAGAPWRRQTGAELHGGRRGVRGGAR</sequence>
<dbReference type="AlphaFoldDB" id="A0AAD8T8E9"/>
<dbReference type="Proteomes" id="UP001231189">
    <property type="component" value="Unassembled WGS sequence"/>
</dbReference>
<evidence type="ECO:0000313" key="3">
    <source>
        <dbReference type="Proteomes" id="UP001231189"/>
    </source>
</evidence>
<feature type="region of interest" description="Disordered" evidence="1">
    <location>
        <begin position="88"/>
        <end position="108"/>
    </location>
</feature>
<gene>
    <name evidence="2" type="ORF">QYE76_038090</name>
</gene>
<dbReference type="Gene3D" id="3.30.559.10">
    <property type="entry name" value="Chloramphenicol acetyltransferase-like domain"/>
    <property type="match status" value="1"/>
</dbReference>
<feature type="compositionally biased region" description="Basic residues" evidence="1">
    <location>
        <begin position="99"/>
        <end position="108"/>
    </location>
</feature>
<evidence type="ECO:0000256" key="1">
    <source>
        <dbReference type="SAM" id="MobiDB-lite"/>
    </source>
</evidence>
<protein>
    <submittedName>
        <fullName evidence="2">Uncharacterized protein</fullName>
    </submittedName>
</protein>
<evidence type="ECO:0000313" key="2">
    <source>
        <dbReference type="EMBL" id="KAK1677242.1"/>
    </source>
</evidence>
<organism evidence="2 3">
    <name type="scientific">Lolium multiflorum</name>
    <name type="common">Italian ryegrass</name>
    <name type="synonym">Lolium perenne subsp. multiflorum</name>
    <dbReference type="NCBI Taxonomy" id="4521"/>
    <lineage>
        <taxon>Eukaryota</taxon>
        <taxon>Viridiplantae</taxon>
        <taxon>Streptophyta</taxon>
        <taxon>Embryophyta</taxon>
        <taxon>Tracheophyta</taxon>
        <taxon>Spermatophyta</taxon>
        <taxon>Magnoliopsida</taxon>
        <taxon>Liliopsida</taxon>
        <taxon>Poales</taxon>
        <taxon>Poaceae</taxon>
        <taxon>BOP clade</taxon>
        <taxon>Pooideae</taxon>
        <taxon>Poodae</taxon>
        <taxon>Poeae</taxon>
        <taxon>Poeae Chloroplast Group 2 (Poeae type)</taxon>
        <taxon>Loliodinae</taxon>
        <taxon>Loliinae</taxon>
        <taxon>Lolium</taxon>
    </lineage>
</organism>
<dbReference type="EMBL" id="JAUUTY010000002">
    <property type="protein sequence ID" value="KAK1677242.1"/>
    <property type="molecule type" value="Genomic_DNA"/>
</dbReference>